<protein>
    <submittedName>
        <fullName evidence="2">Uncharacterized protein</fullName>
    </submittedName>
</protein>
<keyword evidence="1" id="KW-0812">Transmembrane</keyword>
<keyword evidence="1" id="KW-0472">Membrane</keyword>
<sequence length="237" mass="28562">MSNWPVKKNFRKFLYLAIGFIIILEIMFQIVFFADIKIFKKPILFFNPYCDQSYWDNVGTSSIDNELFQYHPTLTLIKKSNDSAYNSPDNKNLFLQQDDIVFYGSSFIDHKYFIPHFQDNINYAVKSYGLDQIFLSYKLTKEKHTDNFVVFGFLMEDLDRIIFNKRNYPKIKFIKFEDSYKLENSPVNLKNNEKRRVVIYSFNLIKNLSFLYLNKFDHKRSECEIDLKKDLFKFFIN</sequence>
<organism evidence="2">
    <name type="scientific">marine metagenome</name>
    <dbReference type="NCBI Taxonomy" id="408172"/>
    <lineage>
        <taxon>unclassified sequences</taxon>
        <taxon>metagenomes</taxon>
        <taxon>ecological metagenomes</taxon>
    </lineage>
</organism>
<dbReference type="AlphaFoldDB" id="A0A382XU43"/>
<dbReference type="EMBL" id="UINC01170378">
    <property type="protein sequence ID" value="SVD74394.1"/>
    <property type="molecule type" value="Genomic_DNA"/>
</dbReference>
<name>A0A382XU43_9ZZZZ</name>
<feature type="transmembrane region" description="Helical" evidence="1">
    <location>
        <begin position="13"/>
        <end position="34"/>
    </location>
</feature>
<evidence type="ECO:0000313" key="2">
    <source>
        <dbReference type="EMBL" id="SVD74394.1"/>
    </source>
</evidence>
<keyword evidence="1" id="KW-1133">Transmembrane helix</keyword>
<accession>A0A382XU43</accession>
<feature type="non-terminal residue" evidence="2">
    <location>
        <position position="237"/>
    </location>
</feature>
<proteinExistence type="predicted"/>
<evidence type="ECO:0000256" key="1">
    <source>
        <dbReference type="SAM" id="Phobius"/>
    </source>
</evidence>
<gene>
    <name evidence="2" type="ORF">METZ01_LOCUS427248</name>
</gene>
<reference evidence="2" key="1">
    <citation type="submission" date="2018-05" db="EMBL/GenBank/DDBJ databases">
        <authorList>
            <person name="Lanie J.A."/>
            <person name="Ng W.-L."/>
            <person name="Kazmierczak K.M."/>
            <person name="Andrzejewski T.M."/>
            <person name="Davidsen T.M."/>
            <person name="Wayne K.J."/>
            <person name="Tettelin H."/>
            <person name="Glass J.I."/>
            <person name="Rusch D."/>
            <person name="Podicherti R."/>
            <person name="Tsui H.-C.T."/>
            <person name="Winkler M.E."/>
        </authorList>
    </citation>
    <scope>NUCLEOTIDE SEQUENCE</scope>
</reference>